<gene>
    <name evidence="5" type="primary">cob</name>
    <name evidence="5" type="ORF">CAAN4_X01024</name>
</gene>
<accession>A0ABP0ER69</accession>
<organism evidence="5 6">
    <name type="scientific">[Candida] anglica</name>
    <dbReference type="NCBI Taxonomy" id="148631"/>
    <lineage>
        <taxon>Eukaryota</taxon>
        <taxon>Fungi</taxon>
        <taxon>Dikarya</taxon>
        <taxon>Ascomycota</taxon>
        <taxon>Saccharomycotina</taxon>
        <taxon>Pichiomycetes</taxon>
        <taxon>Debaryomycetaceae</taxon>
        <taxon>Kurtzmaniella</taxon>
    </lineage>
</organism>
<evidence type="ECO:0000313" key="6">
    <source>
        <dbReference type="Proteomes" id="UP001497600"/>
    </source>
</evidence>
<dbReference type="SUPFAM" id="SSF55608">
    <property type="entry name" value="Homing endonucleases"/>
    <property type="match status" value="1"/>
</dbReference>
<dbReference type="Pfam" id="PF00033">
    <property type="entry name" value="Cytochrome_B"/>
    <property type="match status" value="1"/>
</dbReference>
<dbReference type="InterPro" id="IPR004860">
    <property type="entry name" value="LAGLIDADG_dom"/>
</dbReference>
<keyword evidence="3" id="KW-0472">Membrane</keyword>
<feature type="transmembrane region" description="Helical" evidence="3">
    <location>
        <begin position="148"/>
        <end position="169"/>
    </location>
</feature>
<dbReference type="GO" id="GO:0004519">
    <property type="term" value="F:endonuclease activity"/>
    <property type="evidence" value="ECO:0007669"/>
    <property type="project" value="UniProtKB-KW"/>
</dbReference>
<dbReference type="Pfam" id="PF03161">
    <property type="entry name" value="LAGLIDADG_2"/>
    <property type="match status" value="1"/>
</dbReference>
<dbReference type="InterPro" id="IPR048259">
    <property type="entry name" value="Cytochrome_b_N_euk/bac"/>
</dbReference>
<sequence length="412" mass="48148">MTIRKTNPYLSLANSYLMDSPQPSSMNYWWNLGSLTGLCLVMQMLSGMFLAMHYSSHMELAFSSVEHMMRDVNAGWLMRYMHANGASFFFMCMYLHIGKALYYGSYKTPRTLAWTMGVMMLVLTMATAFMGYCLVYGQMSHWGKEIALNVYIFFYFFIFFSFNLFSSMFTKNTSEYKMNKECINRLQVTNFKTPLNNEMKEIIYGSLLGDAFAEKRDGGKGTRISFYQESSHSDYLYYLHSLMANLGYCNTKLPKITTRLGKNGNIKHMMRFHTWTYDQFNKMYAEWYVNKVKRMPYNMGEYLTPLALAMWIMNDGAKVGKGLKLSTNSFTLEDIKLLMFMLDNKYNIKSSYQMAGINKKTIPQVKIRDTAETRSADKETQYHMYMWVESMPTLVKLVKPYIISSMKYKLNN</sequence>
<feature type="transmembrane region" description="Helical" evidence="3">
    <location>
        <begin position="28"/>
        <end position="55"/>
    </location>
</feature>
<dbReference type="InterPro" id="IPR005797">
    <property type="entry name" value="Cyt_b/b6_N"/>
</dbReference>
<keyword evidence="5" id="KW-0255">Endonuclease</keyword>
<name>A0ABP0ER69_9ASCO</name>
<feature type="transmembrane region" description="Helical" evidence="3">
    <location>
        <begin position="112"/>
        <end position="136"/>
    </location>
</feature>
<evidence type="ECO:0000256" key="3">
    <source>
        <dbReference type="SAM" id="Phobius"/>
    </source>
</evidence>
<keyword evidence="1" id="KW-0507">mRNA processing</keyword>
<feature type="domain" description="Cytochrome b/b6 N-terminal region profile" evidence="4">
    <location>
        <begin position="1"/>
        <end position="236"/>
    </location>
</feature>
<dbReference type="SUPFAM" id="SSF81342">
    <property type="entry name" value="Transmembrane di-heme cytochromes"/>
    <property type="match status" value="1"/>
</dbReference>
<keyword evidence="3" id="KW-1133">Transmembrane helix</keyword>
<dbReference type="PANTHER" id="PTHR19271">
    <property type="entry name" value="CYTOCHROME B"/>
    <property type="match status" value="1"/>
</dbReference>
<proteinExistence type="predicted"/>
<dbReference type="EMBL" id="OZ004261">
    <property type="protein sequence ID" value="CAK7923054.1"/>
    <property type="molecule type" value="Genomic_DNA"/>
</dbReference>
<keyword evidence="5" id="KW-0540">Nuclease</keyword>
<keyword evidence="2" id="KW-0508">mRNA splicing</keyword>
<evidence type="ECO:0000259" key="4">
    <source>
        <dbReference type="PROSITE" id="PS51002"/>
    </source>
</evidence>
<dbReference type="InterPro" id="IPR016174">
    <property type="entry name" value="Di-haem_cyt_TM"/>
</dbReference>
<dbReference type="PROSITE" id="PS51002">
    <property type="entry name" value="CYTB_NTER"/>
    <property type="match status" value="1"/>
</dbReference>
<dbReference type="CDD" id="cd00284">
    <property type="entry name" value="Cytochrome_b_N"/>
    <property type="match status" value="1"/>
</dbReference>
<reference evidence="5 6" key="1">
    <citation type="submission" date="2024-01" db="EMBL/GenBank/DDBJ databases">
        <authorList>
            <consortium name="Genoscope - CEA"/>
            <person name="William W."/>
        </authorList>
    </citation>
    <scope>NUCLEOTIDE SEQUENCE [LARGE SCALE GENOMIC DNA]</scope>
    <source>
        <strain evidence="5 6">29B2s-10</strain>
    </source>
</reference>
<dbReference type="Gene3D" id="3.10.28.10">
    <property type="entry name" value="Homing endonucleases"/>
    <property type="match status" value="2"/>
</dbReference>
<keyword evidence="5" id="KW-0378">Hydrolase</keyword>
<feature type="transmembrane region" description="Helical" evidence="3">
    <location>
        <begin position="76"/>
        <end position="97"/>
    </location>
</feature>
<evidence type="ECO:0000313" key="5">
    <source>
        <dbReference type="EMBL" id="CAK7923054.1"/>
    </source>
</evidence>
<keyword evidence="5" id="KW-0496">Mitochondrion</keyword>
<evidence type="ECO:0000256" key="1">
    <source>
        <dbReference type="ARBA" id="ARBA00022664"/>
    </source>
</evidence>
<keyword evidence="3" id="KW-0812">Transmembrane</keyword>
<dbReference type="Gene3D" id="1.20.810.10">
    <property type="entry name" value="Cytochrome Bc1 Complex, Chain C"/>
    <property type="match status" value="1"/>
</dbReference>
<dbReference type="InterPro" id="IPR027434">
    <property type="entry name" value="Homing_endonucl"/>
</dbReference>
<protein>
    <submittedName>
        <fullName evidence="5">LAGLIDADG endonuclease</fullName>
    </submittedName>
</protein>
<dbReference type="Proteomes" id="UP001497600">
    <property type="component" value="Mitochondrion MIT"/>
</dbReference>
<dbReference type="PANTHER" id="PTHR19271:SF16">
    <property type="entry name" value="CYTOCHROME B"/>
    <property type="match status" value="1"/>
</dbReference>
<evidence type="ECO:0000256" key="2">
    <source>
        <dbReference type="ARBA" id="ARBA00023187"/>
    </source>
</evidence>
<dbReference type="InterPro" id="IPR027387">
    <property type="entry name" value="Cytb/b6-like_sf"/>
</dbReference>
<geneLocation type="mitochondrion" evidence="5"/>
<keyword evidence="6" id="KW-1185">Reference proteome</keyword>